<feature type="transmembrane region" description="Helical" evidence="1">
    <location>
        <begin position="12"/>
        <end position="34"/>
    </location>
</feature>
<proteinExistence type="predicted"/>
<protein>
    <submittedName>
        <fullName evidence="2">Uncharacterized protein</fullName>
    </submittedName>
</protein>
<accession>A0A4S8MJZ3</accession>
<keyword evidence="3" id="KW-1185">Reference proteome</keyword>
<evidence type="ECO:0000313" key="3">
    <source>
        <dbReference type="Proteomes" id="UP000297245"/>
    </source>
</evidence>
<gene>
    <name evidence="2" type="ORF">K435DRAFT_303933</name>
</gene>
<dbReference type="AlphaFoldDB" id="A0A4S8MJZ3"/>
<keyword evidence="1" id="KW-0812">Transmembrane</keyword>
<dbReference type="EMBL" id="ML179070">
    <property type="protein sequence ID" value="THV03130.1"/>
    <property type="molecule type" value="Genomic_DNA"/>
</dbReference>
<keyword evidence="1" id="KW-0472">Membrane</keyword>
<evidence type="ECO:0000256" key="1">
    <source>
        <dbReference type="SAM" id="Phobius"/>
    </source>
</evidence>
<evidence type="ECO:0000313" key="2">
    <source>
        <dbReference type="EMBL" id="THV03130.1"/>
    </source>
</evidence>
<dbReference type="Proteomes" id="UP000297245">
    <property type="component" value="Unassembled WGS sequence"/>
</dbReference>
<sequence>MYISVRHHRPGKLGTSTTIGLKTVLLLSTFRLALPCPSLFVLYLLHLLLSPFSVALTRPSPFLRTHRRHHECYCRFPFVCGVDISVEDPDIGIS</sequence>
<organism evidence="2 3">
    <name type="scientific">Dendrothele bispora (strain CBS 962.96)</name>
    <dbReference type="NCBI Taxonomy" id="1314807"/>
    <lineage>
        <taxon>Eukaryota</taxon>
        <taxon>Fungi</taxon>
        <taxon>Dikarya</taxon>
        <taxon>Basidiomycota</taxon>
        <taxon>Agaricomycotina</taxon>
        <taxon>Agaricomycetes</taxon>
        <taxon>Agaricomycetidae</taxon>
        <taxon>Agaricales</taxon>
        <taxon>Agaricales incertae sedis</taxon>
        <taxon>Dendrothele</taxon>
    </lineage>
</organism>
<keyword evidence="1" id="KW-1133">Transmembrane helix</keyword>
<reference evidence="2 3" key="1">
    <citation type="journal article" date="2019" name="Nat. Ecol. Evol.">
        <title>Megaphylogeny resolves global patterns of mushroom evolution.</title>
        <authorList>
            <person name="Varga T."/>
            <person name="Krizsan K."/>
            <person name="Foldi C."/>
            <person name="Dima B."/>
            <person name="Sanchez-Garcia M."/>
            <person name="Sanchez-Ramirez S."/>
            <person name="Szollosi G.J."/>
            <person name="Szarkandi J.G."/>
            <person name="Papp V."/>
            <person name="Albert L."/>
            <person name="Andreopoulos W."/>
            <person name="Angelini C."/>
            <person name="Antonin V."/>
            <person name="Barry K.W."/>
            <person name="Bougher N.L."/>
            <person name="Buchanan P."/>
            <person name="Buyck B."/>
            <person name="Bense V."/>
            <person name="Catcheside P."/>
            <person name="Chovatia M."/>
            <person name="Cooper J."/>
            <person name="Damon W."/>
            <person name="Desjardin D."/>
            <person name="Finy P."/>
            <person name="Geml J."/>
            <person name="Haridas S."/>
            <person name="Hughes K."/>
            <person name="Justo A."/>
            <person name="Karasinski D."/>
            <person name="Kautmanova I."/>
            <person name="Kiss B."/>
            <person name="Kocsube S."/>
            <person name="Kotiranta H."/>
            <person name="LaButti K.M."/>
            <person name="Lechner B.E."/>
            <person name="Liimatainen K."/>
            <person name="Lipzen A."/>
            <person name="Lukacs Z."/>
            <person name="Mihaltcheva S."/>
            <person name="Morgado L.N."/>
            <person name="Niskanen T."/>
            <person name="Noordeloos M.E."/>
            <person name="Ohm R.A."/>
            <person name="Ortiz-Santana B."/>
            <person name="Ovrebo C."/>
            <person name="Racz N."/>
            <person name="Riley R."/>
            <person name="Savchenko A."/>
            <person name="Shiryaev A."/>
            <person name="Soop K."/>
            <person name="Spirin V."/>
            <person name="Szebenyi C."/>
            <person name="Tomsovsky M."/>
            <person name="Tulloss R.E."/>
            <person name="Uehling J."/>
            <person name="Grigoriev I.V."/>
            <person name="Vagvolgyi C."/>
            <person name="Papp T."/>
            <person name="Martin F.M."/>
            <person name="Miettinen O."/>
            <person name="Hibbett D.S."/>
            <person name="Nagy L.G."/>
        </authorList>
    </citation>
    <scope>NUCLEOTIDE SEQUENCE [LARGE SCALE GENOMIC DNA]</scope>
    <source>
        <strain evidence="2 3">CBS 962.96</strain>
    </source>
</reference>
<feature type="transmembrane region" description="Helical" evidence="1">
    <location>
        <begin position="40"/>
        <end position="58"/>
    </location>
</feature>
<name>A0A4S8MJZ3_DENBC</name>